<organism evidence="1 2">
    <name type="scientific">Echinicola strongylocentroti</name>
    <dbReference type="NCBI Taxonomy" id="1795355"/>
    <lineage>
        <taxon>Bacteria</taxon>
        <taxon>Pseudomonadati</taxon>
        <taxon>Bacteroidota</taxon>
        <taxon>Cytophagia</taxon>
        <taxon>Cytophagales</taxon>
        <taxon>Cyclobacteriaceae</taxon>
        <taxon>Echinicola</taxon>
    </lineage>
</organism>
<sequence length="70" mass="8193">MDAIDRIKHELSVEVKQAFHHINYGTERLVELDMIAQKAGMQVNWQDQCLKEIQPEDSVILKVDFNRQKA</sequence>
<evidence type="ECO:0000313" key="2">
    <source>
        <dbReference type="Proteomes" id="UP000248688"/>
    </source>
</evidence>
<reference evidence="1 2" key="1">
    <citation type="submission" date="2018-06" db="EMBL/GenBank/DDBJ databases">
        <title>Echinicola strongylocentroti sp. nov., isolated from a sea urchin Strongylocentrotus intermedius.</title>
        <authorList>
            <person name="Bae S.S."/>
        </authorList>
    </citation>
    <scope>NUCLEOTIDE SEQUENCE [LARGE SCALE GENOMIC DNA]</scope>
    <source>
        <strain evidence="1 2">MEBiC08714</strain>
    </source>
</reference>
<dbReference type="KEGG" id="est:DN752_19490"/>
<keyword evidence="2" id="KW-1185">Reference proteome</keyword>
<gene>
    <name evidence="1" type="ORF">DN752_19490</name>
</gene>
<dbReference type="Proteomes" id="UP000248688">
    <property type="component" value="Chromosome"/>
</dbReference>
<proteinExistence type="predicted"/>
<evidence type="ECO:0000313" key="1">
    <source>
        <dbReference type="EMBL" id="AWW32147.1"/>
    </source>
</evidence>
<dbReference type="AlphaFoldDB" id="A0A2Z4IN34"/>
<dbReference type="RefSeq" id="WP_112785520.1">
    <property type="nucleotide sequence ID" value="NZ_CP030041.1"/>
</dbReference>
<dbReference type="EMBL" id="CP030041">
    <property type="protein sequence ID" value="AWW32147.1"/>
    <property type="molecule type" value="Genomic_DNA"/>
</dbReference>
<protein>
    <submittedName>
        <fullName evidence="1">Uncharacterized protein</fullName>
    </submittedName>
</protein>
<name>A0A2Z4IN34_9BACT</name>
<accession>A0A2Z4IN34</accession>